<keyword evidence="3" id="KW-1185">Reference proteome</keyword>
<dbReference type="Proteomes" id="UP000008022">
    <property type="component" value="Unassembled WGS sequence"/>
</dbReference>
<evidence type="ECO:0000256" key="1">
    <source>
        <dbReference type="SAM" id="MobiDB-lite"/>
    </source>
</evidence>
<feature type="compositionally biased region" description="Polar residues" evidence="1">
    <location>
        <begin position="157"/>
        <end position="179"/>
    </location>
</feature>
<dbReference type="Gramene" id="ORUFI01G20520.1">
    <property type="protein sequence ID" value="ORUFI01G20520.1"/>
    <property type="gene ID" value="ORUFI01G20520"/>
</dbReference>
<feature type="region of interest" description="Disordered" evidence="1">
    <location>
        <begin position="218"/>
        <end position="239"/>
    </location>
</feature>
<feature type="compositionally biased region" description="Basic residues" evidence="1">
    <location>
        <begin position="1"/>
        <end position="21"/>
    </location>
</feature>
<feature type="compositionally biased region" description="Basic residues" evidence="1">
    <location>
        <begin position="218"/>
        <end position="231"/>
    </location>
</feature>
<feature type="region of interest" description="Disordered" evidence="1">
    <location>
        <begin position="157"/>
        <end position="195"/>
    </location>
</feature>
<feature type="region of interest" description="Disordered" evidence="1">
    <location>
        <begin position="85"/>
        <end position="106"/>
    </location>
</feature>
<feature type="compositionally biased region" description="Basic residues" evidence="1">
    <location>
        <begin position="93"/>
        <end position="103"/>
    </location>
</feature>
<sequence>MSGRRRRRSISSLLSHHRHLPNRPGLSSCRCCSGHPSLPLYQSPTSPSARRPGTQYAADVATLWPLEARRPAHPLLSLLSAHCEAEEEENEGRRKRKKNKRKGYSLTGTSTNLLDVGDDDVVDELENCNRQSTFHPTRCTRTIVFLSLSTCTHASSHAQISNHHSKNTQQIDKASELSTSAAEAPNPAAAAPSEGGARRLLHAAGRWCRIHSGNHRCRRIPRRHRRMRRRNPSPPPPAS</sequence>
<organism evidence="2 3">
    <name type="scientific">Oryza rufipogon</name>
    <name type="common">Brownbeard rice</name>
    <name type="synonym">Asian wild rice</name>
    <dbReference type="NCBI Taxonomy" id="4529"/>
    <lineage>
        <taxon>Eukaryota</taxon>
        <taxon>Viridiplantae</taxon>
        <taxon>Streptophyta</taxon>
        <taxon>Embryophyta</taxon>
        <taxon>Tracheophyta</taxon>
        <taxon>Spermatophyta</taxon>
        <taxon>Magnoliopsida</taxon>
        <taxon>Liliopsida</taxon>
        <taxon>Poales</taxon>
        <taxon>Poaceae</taxon>
        <taxon>BOP clade</taxon>
        <taxon>Oryzoideae</taxon>
        <taxon>Oryzeae</taxon>
        <taxon>Oryzinae</taxon>
        <taxon>Oryza</taxon>
    </lineage>
</organism>
<name>A0A0E0MXH3_ORYRU</name>
<evidence type="ECO:0000313" key="3">
    <source>
        <dbReference type="Proteomes" id="UP000008022"/>
    </source>
</evidence>
<accession>A0A0E0MXH3</accession>
<reference evidence="3" key="1">
    <citation type="submission" date="2013-06" db="EMBL/GenBank/DDBJ databases">
        <authorList>
            <person name="Zhao Q."/>
        </authorList>
    </citation>
    <scope>NUCLEOTIDE SEQUENCE</scope>
    <source>
        <strain evidence="3">cv. W1943</strain>
    </source>
</reference>
<reference evidence="2" key="2">
    <citation type="submission" date="2015-06" db="UniProtKB">
        <authorList>
            <consortium name="EnsemblPlants"/>
        </authorList>
    </citation>
    <scope>IDENTIFICATION</scope>
</reference>
<dbReference type="EnsemblPlants" id="ORUFI01G20520.1">
    <property type="protein sequence ID" value="ORUFI01G20520.1"/>
    <property type="gene ID" value="ORUFI01G20520"/>
</dbReference>
<protein>
    <submittedName>
        <fullName evidence="2">Uncharacterized protein</fullName>
    </submittedName>
</protein>
<feature type="compositionally biased region" description="Low complexity" evidence="1">
    <location>
        <begin position="180"/>
        <end position="195"/>
    </location>
</feature>
<proteinExistence type="predicted"/>
<feature type="region of interest" description="Disordered" evidence="1">
    <location>
        <begin position="1"/>
        <end position="26"/>
    </location>
</feature>
<dbReference type="HOGENOM" id="CLU_1162727_0_0_1"/>
<dbReference type="AlphaFoldDB" id="A0A0E0MXH3"/>
<evidence type="ECO:0000313" key="2">
    <source>
        <dbReference type="EnsemblPlants" id="ORUFI01G20520.1"/>
    </source>
</evidence>